<name>X0WVI9_9ZZZZ</name>
<protein>
    <submittedName>
        <fullName evidence="1">Uncharacterized protein</fullName>
    </submittedName>
</protein>
<sequence length="43" mass="4673">MQGNKIKEDWGGKAKIGGGNGKVINDGLYINGIDKLISQFMYT</sequence>
<accession>X0WVI9</accession>
<dbReference type="EMBL" id="BARS01032299">
    <property type="protein sequence ID" value="GAG27232.1"/>
    <property type="molecule type" value="Genomic_DNA"/>
</dbReference>
<reference evidence="1" key="1">
    <citation type="journal article" date="2014" name="Front. Microbiol.">
        <title>High frequency of phylogenetically diverse reductive dehalogenase-homologous genes in deep subseafloor sedimentary metagenomes.</title>
        <authorList>
            <person name="Kawai M."/>
            <person name="Futagami T."/>
            <person name="Toyoda A."/>
            <person name="Takaki Y."/>
            <person name="Nishi S."/>
            <person name="Hori S."/>
            <person name="Arai W."/>
            <person name="Tsubouchi T."/>
            <person name="Morono Y."/>
            <person name="Uchiyama I."/>
            <person name="Ito T."/>
            <person name="Fujiyama A."/>
            <person name="Inagaki F."/>
            <person name="Takami H."/>
        </authorList>
    </citation>
    <scope>NUCLEOTIDE SEQUENCE</scope>
    <source>
        <strain evidence="1">Expedition CK06-06</strain>
    </source>
</reference>
<gene>
    <name evidence="1" type="ORF">S01H1_50150</name>
</gene>
<dbReference type="AlphaFoldDB" id="X0WVI9"/>
<comment type="caution">
    <text evidence="1">The sequence shown here is derived from an EMBL/GenBank/DDBJ whole genome shotgun (WGS) entry which is preliminary data.</text>
</comment>
<evidence type="ECO:0000313" key="1">
    <source>
        <dbReference type="EMBL" id="GAG27232.1"/>
    </source>
</evidence>
<proteinExistence type="predicted"/>
<organism evidence="1">
    <name type="scientific">marine sediment metagenome</name>
    <dbReference type="NCBI Taxonomy" id="412755"/>
    <lineage>
        <taxon>unclassified sequences</taxon>
        <taxon>metagenomes</taxon>
        <taxon>ecological metagenomes</taxon>
    </lineage>
</organism>